<organism evidence="3 4">
    <name type="scientific">Gimesia aquarii</name>
    <dbReference type="NCBI Taxonomy" id="2527964"/>
    <lineage>
        <taxon>Bacteria</taxon>
        <taxon>Pseudomonadati</taxon>
        <taxon>Planctomycetota</taxon>
        <taxon>Planctomycetia</taxon>
        <taxon>Planctomycetales</taxon>
        <taxon>Planctomycetaceae</taxon>
        <taxon>Gimesia</taxon>
    </lineage>
</organism>
<dbReference type="AlphaFoldDB" id="A0A517VUQ9"/>
<dbReference type="KEGG" id="gaw:V144x_21940"/>
<sequence>MNEHSTLPFCMSRIHFIKIYVLMLVTIFTVSTASVSADNQTGQNAKSKTTQTKKSPDSKKKKAQKWISLFNGKNLHGWKVPQFGGEGEVHVQNGNLILEMGVDLTGVTITDTKKLPLTNYEVELEAMRVDGNDFFCGLTFPVKKDPCSLILGGWGGSLCGLSSIDGDDASQNSTTSFQTFKKKQWYKIRLQVTDHKIQAWLDGKRIIDQNLKDRKITIRHEVELSKPFGITSFSTTAALKNIKLRKLTKQEIDKTAPRK</sequence>
<dbReference type="Proteomes" id="UP000318704">
    <property type="component" value="Chromosome"/>
</dbReference>
<dbReference type="InterPro" id="IPR010496">
    <property type="entry name" value="AL/BT2_dom"/>
</dbReference>
<feature type="domain" description="3-keto-alpha-glucoside-1,2-lyase/3-keto-2-hydroxy-glucal hydratase" evidence="2">
    <location>
        <begin position="65"/>
        <end position="245"/>
    </location>
</feature>
<name>A0A517VUQ9_9PLAN</name>
<reference evidence="3 4" key="1">
    <citation type="submission" date="2019-03" db="EMBL/GenBank/DDBJ databases">
        <title>Deep-cultivation of Planctomycetes and their phenomic and genomic characterization uncovers novel biology.</title>
        <authorList>
            <person name="Wiegand S."/>
            <person name="Jogler M."/>
            <person name="Boedeker C."/>
            <person name="Pinto D."/>
            <person name="Vollmers J."/>
            <person name="Rivas-Marin E."/>
            <person name="Kohn T."/>
            <person name="Peeters S.H."/>
            <person name="Heuer A."/>
            <person name="Rast P."/>
            <person name="Oberbeckmann S."/>
            <person name="Bunk B."/>
            <person name="Jeske O."/>
            <person name="Meyerdierks A."/>
            <person name="Storesund J.E."/>
            <person name="Kallscheuer N."/>
            <person name="Luecker S."/>
            <person name="Lage O.M."/>
            <person name="Pohl T."/>
            <person name="Merkel B.J."/>
            <person name="Hornburger P."/>
            <person name="Mueller R.-W."/>
            <person name="Bruemmer F."/>
            <person name="Labrenz M."/>
            <person name="Spormann A.M."/>
            <person name="Op den Camp H."/>
            <person name="Overmann J."/>
            <person name="Amann R."/>
            <person name="Jetten M.S.M."/>
            <person name="Mascher T."/>
            <person name="Medema M.H."/>
            <person name="Devos D.P."/>
            <person name="Kaster A.-K."/>
            <person name="Ovreas L."/>
            <person name="Rohde M."/>
            <person name="Galperin M.Y."/>
            <person name="Jogler C."/>
        </authorList>
    </citation>
    <scope>NUCLEOTIDE SEQUENCE [LARGE SCALE GENOMIC DNA]</scope>
    <source>
        <strain evidence="3 4">V144</strain>
    </source>
</reference>
<accession>A0A517VUQ9</accession>
<dbReference type="EMBL" id="CP037920">
    <property type="protein sequence ID" value="QDT96736.1"/>
    <property type="molecule type" value="Genomic_DNA"/>
</dbReference>
<proteinExistence type="predicted"/>
<dbReference type="Gene3D" id="2.60.120.560">
    <property type="entry name" value="Exo-inulinase, domain 1"/>
    <property type="match status" value="1"/>
</dbReference>
<feature type="region of interest" description="Disordered" evidence="1">
    <location>
        <begin position="39"/>
        <end position="63"/>
    </location>
</feature>
<dbReference type="Pfam" id="PF06439">
    <property type="entry name" value="3keto-disac_hyd"/>
    <property type="match status" value="1"/>
</dbReference>
<evidence type="ECO:0000256" key="1">
    <source>
        <dbReference type="SAM" id="MobiDB-lite"/>
    </source>
</evidence>
<protein>
    <recommendedName>
        <fullName evidence="2">3-keto-alpha-glucoside-1,2-lyase/3-keto-2-hydroxy-glucal hydratase domain-containing protein</fullName>
    </recommendedName>
</protein>
<evidence type="ECO:0000313" key="3">
    <source>
        <dbReference type="EMBL" id="QDT96736.1"/>
    </source>
</evidence>
<dbReference type="GO" id="GO:0016787">
    <property type="term" value="F:hydrolase activity"/>
    <property type="evidence" value="ECO:0007669"/>
    <property type="project" value="InterPro"/>
</dbReference>
<evidence type="ECO:0000313" key="4">
    <source>
        <dbReference type="Proteomes" id="UP000318704"/>
    </source>
</evidence>
<gene>
    <name evidence="3" type="ORF">V144x_21940</name>
</gene>
<evidence type="ECO:0000259" key="2">
    <source>
        <dbReference type="Pfam" id="PF06439"/>
    </source>
</evidence>